<sequence>MGSKLDPGNYRPVSILTSISKVMEKIVYEQVEKYLAEKYLIYEFQSGFRTSHSTDTCLLYLNDHIKQEVDAGKYNGMVMLDLQKAFDTVNHSILIDKLKAIGFDSLSVSWMQSYLEGREQMVEVNSTLSPPPLPVSCGVPQGSILGPLLFLIYANDMSSACDCNLFLFADDSALLVSGRSKLQVEKTLSSELGRICTWLADNRLSLHLRKTESKNKLRKTDGFSVTVGGILADTPKAPRRRTFSTMNRAFNRKKDKSWMHTPEALAKHYIPYNVK</sequence>
<dbReference type="InterPro" id="IPR000477">
    <property type="entry name" value="RT_dom"/>
</dbReference>
<dbReference type="PROSITE" id="PS50878">
    <property type="entry name" value="RT_POL"/>
    <property type="match status" value="1"/>
</dbReference>
<dbReference type="PANTHER" id="PTHR33332">
    <property type="entry name" value="REVERSE TRANSCRIPTASE DOMAIN-CONTAINING PROTEIN"/>
    <property type="match status" value="1"/>
</dbReference>
<comment type="caution">
    <text evidence="2">The sequence shown here is derived from an EMBL/GenBank/DDBJ whole genome shotgun (WGS) entry which is preliminary data.</text>
</comment>
<keyword evidence="3" id="KW-1185">Reference proteome</keyword>
<reference evidence="2" key="1">
    <citation type="submission" date="2022-11" db="EMBL/GenBank/DDBJ databases">
        <title>Chromosome-level genome of Pogonophryne albipinna.</title>
        <authorList>
            <person name="Jo E."/>
        </authorList>
    </citation>
    <scope>NUCLEOTIDE SEQUENCE</scope>
    <source>
        <strain evidence="2">SGF0006</strain>
        <tissue evidence="2">Muscle</tissue>
    </source>
</reference>
<dbReference type="Pfam" id="PF00078">
    <property type="entry name" value="RVT_1"/>
    <property type="match status" value="1"/>
</dbReference>
<feature type="domain" description="Reverse transcriptase" evidence="1">
    <location>
        <begin position="1"/>
        <end position="225"/>
    </location>
</feature>
<dbReference type="EMBL" id="JAPTMU010000013">
    <property type="protein sequence ID" value="KAJ4933624.1"/>
    <property type="molecule type" value="Genomic_DNA"/>
</dbReference>
<evidence type="ECO:0000313" key="3">
    <source>
        <dbReference type="Proteomes" id="UP001219934"/>
    </source>
</evidence>
<dbReference type="InterPro" id="IPR043502">
    <property type="entry name" value="DNA/RNA_pol_sf"/>
</dbReference>
<gene>
    <name evidence="2" type="ORF">JOQ06_030448</name>
</gene>
<evidence type="ECO:0000313" key="2">
    <source>
        <dbReference type="EMBL" id="KAJ4933624.1"/>
    </source>
</evidence>
<dbReference type="Proteomes" id="UP001219934">
    <property type="component" value="Unassembled WGS sequence"/>
</dbReference>
<organism evidence="2 3">
    <name type="scientific">Pogonophryne albipinna</name>
    <dbReference type="NCBI Taxonomy" id="1090488"/>
    <lineage>
        <taxon>Eukaryota</taxon>
        <taxon>Metazoa</taxon>
        <taxon>Chordata</taxon>
        <taxon>Craniata</taxon>
        <taxon>Vertebrata</taxon>
        <taxon>Euteleostomi</taxon>
        <taxon>Actinopterygii</taxon>
        <taxon>Neopterygii</taxon>
        <taxon>Teleostei</taxon>
        <taxon>Neoteleostei</taxon>
        <taxon>Acanthomorphata</taxon>
        <taxon>Eupercaria</taxon>
        <taxon>Perciformes</taxon>
        <taxon>Notothenioidei</taxon>
        <taxon>Pogonophryne</taxon>
    </lineage>
</organism>
<protein>
    <recommendedName>
        <fullName evidence="1">Reverse transcriptase domain-containing protein</fullName>
    </recommendedName>
</protein>
<name>A0AAD6AZN3_9TELE</name>
<feature type="non-terminal residue" evidence="2">
    <location>
        <position position="275"/>
    </location>
</feature>
<evidence type="ECO:0000259" key="1">
    <source>
        <dbReference type="PROSITE" id="PS50878"/>
    </source>
</evidence>
<proteinExistence type="predicted"/>
<accession>A0AAD6AZN3</accession>
<dbReference type="CDD" id="cd01650">
    <property type="entry name" value="RT_nLTR_like"/>
    <property type="match status" value="1"/>
</dbReference>
<dbReference type="AlphaFoldDB" id="A0AAD6AZN3"/>
<dbReference type="SUPFAM" id="SSF56672">
    <property type="entry name" value="DNA/RNA polymerases"/>
    <property type="match status" value="1"/>
</dbReference>